<protein>
    <recommendedName>
        <fullName evidence="12">Ubiquitin-conjugating enzyme E2 J2</fullName>
        <ecNumber evidence="2">2.3.2.23</ecNumber>
    </recommendedName>
</protein>
<keyword evidence="8" id="KW-0067">ATP-binding</keyword>
<evidence type="ECO:0000256" key="11">
    <source>
        <dbReference type="ARBA" id="ARBA00054775"/>
    </source>
</evidence>
<proteinExistence type="predicted"/>
<dbReference type="AlphaFoldDB" id="A0AA39I134"/>
<evidence type="ECO:0000256" key="14">
    <source>
        <dbReference type="SAM" id="Phobius"/>
    </source>
</evidence>
<dbReference type="Gene3D" id="3.10.110.10">
    <property type="entry name" value="Ubiquitin Conjugating Enzyme"/>
    <property type="match status" value="1"/>
</dbReference>
<keyword evidence="10 14" id="KW-0472">Membrane</keyword>
<keyword evidence="4 14" id="KW-0812">Transmembrane</keyword>
<dbReference type="PANTHER" id="PTHR24067">
    <property type="entry name" value="UBIQUITIN-CONJUGATING ENZYME E2"/>
    <property type="match status" value="1"/>
</dbReference>
<evidence type="ECO:0000256" key="12">
    <source>
        <dbReference type="ARBA" id="ARBA00073320"/>
    </source>
</evidence>
<comment type="subcellular location">
    <subcellularLocation>
        <location evidence="1">Endoplasmic reticulum membrane</location>
    </subcellularLocation>
</comment>
<dbReference type="PROSITE" id="PS50127">
    <property type="entry name" value="UBC_2"/>
    <property type="match status" value="1"/>
</dbReference>
<evidence type="ECO:0000313" key="17">
    <source>
        <dbReference type="Proteomes" id="UP001175271"/>
    </source>
</evidence>
<feature type="domain" description="UBC core" evidence="15">
    <location>
        <begin position="6"/>
        <end position="156"/>
    </location>
</feature>
<dbReference type="FunFam" id="3.10.110.10:FF:000023">
    <property type="entry name" value="Ubiquitin-conjugating enzyme E2 J2"/>
    <property type="match status" value="1"/>
</dbReference>
<evidence type="ECO:0000256" key="10">
    <source>
        <dbReference type="ARBA" id="ARBA00023136"/>
    </source>
</evidence>
<dbReference type="EMBL" id="JAUCMV010000002">
    <property type="protein sequence ID" value="KAK0414444.1"/>
    <property type="molecule type" value="Genomic_DNA"/>
</dbReference>
<evidence type="ECO:0000256" key="5">
    <source>
        <dbReference type="ARBA" id="ARBA00022741"/>
    </source>
</evidence>
<evidence type="ECO:0000256" key="2">
    <source>
        <dbReference type="ARBA" id="ARBA00012486"/>
    </source>
</evidence>
<dbReference type="CDD" id="cd23799">
    <property type="entry name" value="UBCc_UBE2J"/>
    <property type="match status" value="1"/>
</dbReference>
<dbReference type="GO" id="GO:0032446">
    <property type="term" value="P:protein modification by small protein conjugation"/>
    <property type="evidence" value="ECO:0007669"/>
    <property type="project" value="UniProtKB-ARBA"/>
</dbReference>
<name>A0AA39I134_9BILA</name>
<evidence type="ECO:0000256" key="4">
    <source>
        <dbReference type="ARBA" id="ARBA00022692"/>
    </source>
</evidence>
<evidence type="ECO:0000256" key="3">
    <source>
        <dbReference type="ARBA" id="ARBA00022679"/>
    </source>
</evidence>
<comment type="function">
    <text evidence="11">Catalyzes the covalent attachment of ubiquitin to other proteins. Seems to function in the selective degradation of misfolded membrane proteins from the endoplasmic reticulum (ERAD). In cooperation with the GATOR2 complex, catalyzes 'Lys-6'-linked ubiquitination of NPRL2.</text>
</comment>
<keyword evidence="17" id="KW-1185">Reference proteome</keyword>
<evidence type="ECO:0000256" key="8">
    <source>
        <dbReference type="ARBA" id="ARBA00022840"/>
    </source>
</evidence>
<dbReference type="SMART" id="SM00212">
    <property type="entry name" value="UBCc"/>
    <property type="match status" value="1"/>
</dbReference>
<comment type="caution">
    <text evidence="16">The sequence shown here is derived from an EMBL/GenBank/DDBJ whole genome shotgun (WGS) entry which is preliminary data.</text>
</comment>
<dbReference type="GO" id="GO:0005524">
    <property type="term" value="F:ATP binding"/>
    <property type="evidence" value="ECO:0007669"/>
    <property type="project" value="UniProtKB-KW"/>
</dbReference>
<keyword evidence="3" id="KW-0808">Transferase</keyword>
<evidence type="ECO:0000256" key="9">
    <source>
        <dbReference type="ARBA" id="ARBA00022989"/>
    </source>
</evidence>
<dbReference type="GO" id="GO:0005789">
    <property type="term" value="C:endoplasmic reticulum membrane"/>
    <property type="evidence" value="ECO:0007669"/>
    <property type="project" value="UniProtKB-SubCell"/>
</dbReference>
<evidence type="ECO:0000313" key="16">
    <source>
        <dbReference type="EMBL" id="KAK0414444.1"/>
    </source>
</evidence>
<keyword evidence="7" id="KW-0256">Endoplasmic reticulum</keyword>
<dbReference type="InterPro" id="IPR016135">
    <property type="entry name" value="UBQ-conjugating_enzyme/RWD"/>
</dbReference>
<dbReference type="Pfam" id="PF00179">
    <property type="entry name" value="UQ_con"/>
    <property type="match status" value="1"/>
</dbReference>
<keyword evidence="6" id="KW-0833">Ubl conjugation pathway</keyword>
<gene>
    <name evidence="16" type="ORF">QR680_011433</name>
</gene>
<evidence type="ECO:0000256" key="1">
    <source>
        <dbReference type="ARBA" id="ARBA00004586"/>
    </source>
</evidence>
<organism evidence="16 17">
    <name type="scientific">Steinernema hermaphroditum</name>
    <dbReference type="NCBI Taxonomy" id="289476"/>
    <lineage>
        <taxon>Eukaryota</taxon>
        <taxon>Metazoa</taxon>
        <taxon>Ecdysozoa</taxon>
        <taxon>Nematoda</taxon>
        <taxon>Chromadorea</taxon>
        <taxon>Rhabditida</taxon>
        <taxon>Tylenchina</taxon>
        <taxon>Panagrolaimomorpha</taxon>
        <taxon>Strongyloidoidea</taxon>
        <taxon>Steinernematidae</taxon>
        <taxon>Steinernema</taxon>
    </lineage>
</organism>
<evidence type="ECO:0000259" key="15">
    <source>
        <dbReference type="PROSITE" id="PS50127"/>
    </source>
</evidence>
<reference evidence="16" key="1">
    <citation type="submission" date="2023-06" db="EMBL/GenBank/DDBJ databases">
        <title>Genomic analysis of the entomopathogenic nematode Steinernema hermaphroditum.</title>
        <authorList>
            <person name="Schwarz E.M."/>
            <person name="Heppert J.K."/>
            <person name="Baniya A."/>
            <person name="Schwartz H.T."/>
            <person name="Tan C.-H."/>
            <person name="Antoshechkin I."/>
            <person name="Sternberg P.W."/>
            <person name="Goodrich-Blair H."/>
            <person name="Dillman A.R."/>
        </authorList>
    </citation>
    <scope>NUCLEOTIDE SEQUENCE</scope>
    <source>
        <strain evidence="16">PS9179</strain>
        <tissue evidence="16">Whole animal</tissue>
    </source>
</reference>
<accession>A0AA39I134</accession>
<evidence type="ECO:0000256" key="13">
    <source>
        <dbReference type="SAM" id="MobiDB-lite"/>
    </source>
</evidence>
<dbReference type="EC" id="2.3.2.23" evidence="2"/>
<dbReference type="SUPFAM" id="SSF54495">
    <property type="entry name" value="UBC-like"/>
    <property type="match status" value="1"/>
</dbReference>
<dbReference type="Proteomes" id="UP001175271">
    <property type="component" value="Unassembled WGS sequence"/>
</dbReference>
<dbReference type="InterPro" id="IPR000608">
    <property type="entry name" value="UBC"/>
</dbReference>
<dbReference type="GO" id="GO:0061631">
    <property type="term" value="F:ubiquitin conjugating enzyme activity"/>
    <property type="evidence" value="ECO:0007669"/>
    <property type="project" value="UniProtKB-EC"/>
</dbReference>
<feature type="region of interest" description="Disordered" evidence="13">
    <location>
        <begin position="166"/>
        <end position="191"/>
    </location>
</feature>
<keyword evidence="9 14" id="KW-1133">Transmembrane helix</keyword>
<feature type="compositionally biased region" description="Basic and acidic residues" evidence="13">
    <location>
        <begin position="176"/>
        <end position="190"/>
    </location>
</feature>
<feature type="transmembrane region" description="Helical" evidence="14">
    <location>
        <begin position="193"/>
        <end position="217"/>
    </location>
</feature>
<dbReference type="InterPro" id="IPR050113">
    <property type="entry name" value="Ub_conjugating_enzyme"/>
</dbReference>
<keyword evidence="5" id="KW-0547">Nucleotide-binding</keyword>
<evidence type="ECO:0000256" key="6">
    <source>
        <dbReference type="ARBA" id="ARBA00022786"/>
    </source>
</evidence>
<sequence length="222" mass="24916">MAKNATATQRLKKDYQRLLKDPVPLVRAAPLPSNILEWHYVVEGSPDTPYEGGYYHGKLVFPADFPFKPPAIYMITPSGRFQTNTRLCLSISDFHPDTWNPAWTVSTIINGLLSFMNENTPTYGCCKTTDEEKRALAKKSRAFNLKNKTFCEVFADLTEKLRAELQEEEKEAPPAVEEHTSERRSQRDRNAMGGTLTSNLMILAGVVLLALAVKYVVSTSAK</sequence>
<evidence type="ECO:0000256" key="7">
    <source>
        <dbReference type="ARBA" id="ARBA00022824"/>
    </source>
</evidence>